<keyword evidence="4" id="KW-1185">Reference proteome</keyword>
<name>A0AA97F5C6_9SPHN</name>
<dbReference type="GO" id="GO:0008168">
    <property type="term" value="F:methyltransferase activity"/>
    <property type="evidence" value="ECO:0007669"/>
    <property type="project" value="UniProtKB-KW"/>
</dbReference>
<dbReference type="Pfam" id="PF13649">
    <property type="entry name" value="Methyltransf_25"/>
    <property type="match status" value="1"/>
</dbReference>
<dbReference type="KEGG" id="acoa:RB602_12135"/>
<dbReference type="EC" id="2.1.-.-" evidence="3"/>
<dbReference type="SUPFAM" id="SSF53335">
    <property type="entry name" value="S-adenosyl-L-methionine-dependent methyltransferases"/>
    <property type="match status" value="1"/>
</dbReference>
<evidence type="ECO:0000256" key="1">
    <source>
        <dbReference type="ARBA" id="ARBA00022679"/>
    </source>
</evidence>
<reference evidence="3 4" key="1">
    <citation type="submission" date="2023-10" db="EMBL/GenBank/DDBJ databases">
        <title>Complete genome sequence of a Sphingomonadaceae bacterium.</title>
        <authorList>
            <person name="Yan C."/>
        </authorList>
    </citation>
    <scope>NUCLEOTIDE SEQUENCE [LARGE SCALE GENOMIC DNA]</scope>
    <source>
        <strain evidence="3 4">SCSIO 66989</strain>
    </source>
</reference>
<dbReference type="Proteomes" id="UP001302429">
    <property type="component" value="Chromosome"/>
</dbReference>
<sequence length="280" mass="32041">MFEKLNEINAKPRPFSVYTAESLWADPYRAQQMLALHLNEKVDMSSRNPRFIDASTAWMMDHFDLKPGKSVCDFGCGPGLYTSRLAQSGAAATGIDFSKNSIRYAREQAEKAQQQINYVHANYLEYQHREQFDLITMIMCDYCALGPEQRRKLLGIFRECLKDDGALLLDVYSMAAFAEREDACLYEKNQLNHFWCAEDYYCFVNTHTYEDQAVVLDKYSIFPESGGEETVYNWLQYFSPEGLTEELRAGGFAVERVYGDVSGAAYAEEHPEFAVVARKA</sequence>
<dbReference type="InterPro" id="IPR041698">
    <property type="entry name" value="Methyltransf_25"/>
</dbReference>
<keyword evidence="3" id="KW-0489">Methyltransferase</keyword>
<dbReference type="Gene3D" id="3.40.50.150">
    <property type="entry name" value="Vaccinia Virus protein VP39"/>
    <property type="match status" value="1"/>
</dbReference>
<evidence type="ECO:0000259" key="2">
    <source>
        <dbReference type="Pfam" id="PF13649"/>
    </source>
</evidence>
<protein>
    <submittedName>
        <fullName evidence="3">Class I SAM-dependent methyltransferase</fullName>
        <ecNumber evidence="3">2.1.-.-</ecNumber>
    </submittedName>
</protein>
<dbReference type="PANTHER" id="PTHR43861">
    <property type="entry name" value="TRANS-ACONITATE 2-METHYLTRANSFERASE-RELATED"/>
    <property type="match status" value="1"/>
</dbReference>
<evidence type="ECO:0000313" key="3">
    <source>
        <dbReference type="EMBL" id="WOE74589.1"/>
    </source>
</evidence>
<dbReference type="EMBL" id="CP136594">
    <property type="protein sequence ID" value="WOE74589.1"/>
    <property type="molecule type" value="Genomic_DNA"/>
</dbReference>
<dbReference type="InterPro" id="IPR029063">
    <property type="entry name" value="SAM-dependent_MTases_sf"/>
</dbReference>
<keyword evidence="1 3" id="KW-0808">Transferase</keyword>
<dbReference type="GO" id="GO:0032259">
    <property type="term" value="P:methylation"/>
    <property type="evidence" value="ECO:0007669"/>
    <property type="project" value="UniProtKB-KW"/>
</dbReference>
<proteinExistence type="predicted"/>
<organism evidence="3 4">
    <name type="scientific">Alterisphingorhabdus coralli</name>
    <dbReference type="NCBI Taxonomy" id="3071408"/>
    <lineage>
        <taxon>Bacteria</taxon>
        <taxon>Pseudomonadati</taxon>
        <taxon>Pseudomonadota</taxon>
        <taxon>Alphaproteobacteria</taxon>
        <taxon>Sphingomonadales</taxon>
        <taxon>Sphingomonadaceae</taxon>
        <taxon>Alterisphingorhabdus (ex Yan et al. 2024)</taxon>
    </lineage>
</organism>
<evidence type="ECO:0000313" key="4">
    <source>
        <dbReference type="Proteomes" id="UP001302429"/>
    </source>
</evidence>
<dbReference type="CDD" id="cd02440">
    <property type="entry name" value="AdoMet_MTases"/>
    <property type="match status" value="1"/>
</dbReference>
<gene>
    <name evidence="3" type="ORF">RB602_12135</name>
</gene>
<feature type="domain" description="Methyltransferase" evidence="2">
    <location>
        <begin position="71"/>
        <end position="165"/>
    </location>
</feature>
<accession>A0AA97F5C6</accession>
<dbReference type="RefSeq" id="WP_317080847.1">
    <property type="nucleotide sequence ID" value="NZ_CP136594.1"/>
</dbReference>
<dbReference type="AlphaFoldDB" id="A0AA97F5C6"/>